<dbReference type="GO" id="GO:0016491">
    <property type="term" value="F:oxidoreductase activity"/>
    <property type="evidence" value="ECO:0007669"/>
    <property type="project" value="InterPro"/>
</dbReference>
<sequence length="41" mass="4586">MQKNGRDEMLIETKNLADVAIIITKAAIARKESIGCHFIEN</sequence>
<dbReference type="EMBL" id="PFPI01000031">
    <property type="protein sequence ID" value="PIZ93276.1"/>
    <property type="molecule type" value="Genomic_DNA"/>
</dbReference>
<dbReference type="InterPro" id="IPR037099">
    <property type="entry name" value="Fum_R/Succ_DH_flav-like_C_sf"/>
</dbReference>
<protein>
    <recommendedName>
        <fullName evidence="1">Fumarate reductase/succinate dehydrogenase flavoprotein-like C-terminal domain-containing protein</fullName>
    </recommendedName>
</protein>
<evidence type="ECO:0000313" key="2">
    <source>
        <dbReference type="EMBL" id="PIZ93276.1"/>
    </source>
</evidence>
<evidence type="ECO:0000313" key="3">
    <source>
        <dbReference type="Proteomes" id="UP000230078"/>
    </source>
</evidence>
<dbReference type="SUPFAM" id="SSF46977">
    <property type="entry name" value="Succinate dehydrogenase/fumarate reductase flavoprotein C-terminal domain"/>
    <property type="match status" value="1"/>
</dbReference>
<name>A0A2M7V421_9BACT</name>
<dbReference type="Proteomes" id="UP000230078">
    <property type="component" value="Unassembled WGS sequence"/>
</dbReference>
<dbReference type="InterPro" id="IPR015939">
    <property type="entry name" value="Fum_Rdtase/Succ_DH_flav-like_C"/>
</dbReference>
<organism evidence="2 3">
    <name type="scientific">Candidatus Magasanikbacteria bacterium CG_4_10_14_0_2_um_filter_41_31</name>
    <dbReference type="NCBI Taxonomy" id="1974639"/>
    <lineage>
        <taxon>Bacteria</taxon>
        <taxon>Candidatus Magasanikiibacteriota</taxon>
    </lineage>
</organism>
<comment type="caution">
    <text evidence="2">The sequence shown here is derived from an EMBL/GenBank/DDBJ whole genome shotgun (WGS) entry which is preliminary data.</text>
</comment>
<reference evidence="3" key="1">
    <citation type="submission" date="2017-09" db="EMBL/GenBank/DDBJ databases">
        <title>Depth-based differentiation of microbial function through sediment-hosted aquifers and enrichment of novel symbionts in the deep terrestrial subsurface.</title>
        <authorList>
            <person name="Probst A.J."/>
            <person name="Ladd B."/>
            <person name="Jarett J.K."/>
            <person name="Geller-Mcgrath D.E."/>
            <person name="Sieber C.M.K."/>
            <person name="Emerson J.B."/>
            <person name="Anantharaman K."/>
            <person name="Thomas B.C."/>
            <person name="Malmstrom R."/>
            <person name="Stieglmeier M."/>
            <person name="Klingl A."/>
            <person name="Woyke T."/>
            <person name="Ryan C.M."/>
            <person name="Banfield J.F."/>
        </authorList>
    </citation>
    <scope>NUCLEOTIDE SEQUENCE [LARGE SCALE GENOMIC DNA]</scope>
</reference>
<gene>
    <name evidence="2" type="ORF">COX83_02395</name>
</gene>
<feature type="domain" description="Fumarate reductase/succinate dehydrogenase flavoprotein-like C-terminal" evidence="1">
    <location>
        <begin position="8"/>
        <end position="39"/>
    </location>
</feature>
<proteinExistence type="predicted"/>
<accession>A0A2M7V421</accession>
<dbReference type="Pfam" id="PF02910">
    <property type="entry name" value="Succ_DH_flav_C"/>
    <property type="match status" value="1"/>
</dbReference>
<dbReference type="AlphaFoldDB" id="A0A2M7V421"/>
<dbReference type="Gene3D" id="1.20.58.100">
    <property type="entry name" value="Fumarate reductase/succinate dehydrogenase flavoprotein-like, C-terminal domain"/>
    <property type="match status" value="1"/>
</dbReference>
<evidence type="ECO:0000259" key="1">
    <source>
        <dbReference type="Pfam" id="PF02910"/>
    </source>
</evidence>